<name>A0ABW5NYN5_9FLAO</name>
<comment type="caution">
    <text evidence="1">The sequence shown here is derived from an EMBL/GenBank/DDBJ whole genome shotgun (WGS) entry which is preliminary data.</text>
</comment>
<dbReference type="CDD" id="cd06241">
    <property type="entry name" value="M14-like"/>
    <property type="match status" value="1"/>
</dbReference>
<dbReference type="GO" id="GO:0004180">
    <property type="term" value="F:carboxypeptidase activity"/>
    <property type="evidence" value="ECO:0007669"/>
    <property type="project" value="UniProtKB-KW"/>
</dbReference>
<keyword evidence="1" id="KW-0645">Protease</keyword>
<dbReference type="Proteomes" id="UP001597480">
    <property type="component" value="Unassembled WGS sequence"/>
</dbReference>
<dbReference type="EMBL" id="JBHUMD010000030">
    <property type="protein sequence ID" value="MFD2603821.1"/>
    <property type="molecule type" value="Genomic_DNA"/>
</dbReference>
<protein>
    <submittedName>
        <fullName evidence="1">M14 family metallopeptidase</fullName>
        <ecNumber evidence="1">3.4.17.-</ecNumber>
    </submittedName>
</protein>
<dbReference type="EC" id="3.4.17.-" evidence="1"/>
<dbReference type="RefSeq" id="WP_379822791.1">
    <property type="nucleotide sequence ID" value="NZ_JBHUMD010000030.1"/>
</dbReference>
<evidence type="ECO:0000313" key="2">
    <source>
        <dbReference type="Proteomes" id="UP001597480"/>
    </source>
</evidence>
<dbReference type="Gene3D" id="3.40.630.10">
    <property type="entry name" value="Zn peptidases"/>
    <property type="match status" value="1"/>
</dbReference>
<evidence type="ECO:0000313" key="1">
    <source>
        <dbReference type="EMBL" id="MFD2603821.1"/>
    </source>
</evidence>
<dbReference type="SUPFAM" id="SSF53187">
    <property type="entry name" value="Zn-dependent exopeptidases"/>
    <property type="match status" value="1"/>
</dbReference>
<gene>
    <name evidence="1" type="ORF">ACFSR3_17280</name>
</gene>
<reference evidence="2" key="1">
    <citation type="journal article" date="2019" name="Int. J. Syst. Evol. Microbiol.">
        <title>The Global Catalogue of Microorganisms (GCM) 10K type strain sequencing project: providing services to taxonomists for standard genome sequencing and annotation.</title>
        <authorList>
            <consortium name="The Broad Institute Genomics Platform"/>
            <consortium name="The Broad Institute Genome Sequencing Center for Infectious Disease"/>
            <person name="Wu L."/>
            <person name="Ma J."/>
        </authorList>
    </citation>
    <scope>NUCLEOTIDE SEQUENCE [LARGE SCALE GENOMIC DNA]</scope>
    <source>
        <strain evidence="2">KCTC 42107</strain>
    </source>
</reference>
<organism evidence="1 2">
    <name type="scientific">Flavobacterium suzhouense</name>
    <dbReference type="NCBI Taxonomy" id="1529638"/>
    <lineage>
        <taxon>Bacteria</taxon>
        <taxon>Pseudomonadati</taxon>
        <taxon>Bacteroidota</taxon>
        <taxon>Flavobacteriia</taxon>
        <taxon>Flavobacteriales</taxon>
        <taxon>Flavobacteriaceae</taxon>
        <taxon>Flavobacterium</taxon>
    </lineage>
</organism>
<proteinExistence type="predicted"/>
<keyword evidence="1" id="KW-0378">Hydrolase</keyword>
<keyword evidence="1" id="KW-0121">Carboxypeptidase</keyword>
<keyword evidence="2" id="KW-1185">Reference proteome</keyword>
<accession>A0ABW5NYN5</accession>
<sequence>MNKFLLLVFFTCVLSAQKKNTYATPYEKGNGNQTATYEETIAFFRFLDKDFETIQMQEMGLTDSGEPLHMVIYNPDKKFDFNTIHKDKAVLLINNGIHPGEPDGIDATMMLYRDLATGKVTVPKNTVVVNIPVYNIGGALNRNSHSRANQNEPESYGFRGNARNYDLNRDFVKNDTRNARSFAQIFHTVNPDAFIDNHVSNGADYQYTLTYIATQHQKLGGELGAFFKTEMMPQILSALKAKGIEATPYVNVHDTKPDAAGFEQFMDYPRYSTGYASMFNVPGCMPETHMLKEYAARVKVTYEYMAESIKFIDANYNRIKLLRSENLENYKPGLRYTLQWEIDSTQVTPLPFLGYQGDYKTSEVTGKQRLFYDRKKPFNKMLPYYQTYQPLVQVAIPEAYIIPKSWWNIIELLKLNNIKMEPLAKDTEIEVESYRIKDFKTAKSAYEGHYPHNTVTLGTTTRKVLFKKGDLMVTTTQPGVKYLLEALEPQGNDSFFAWNFFDAILQQKEYFSDYVFEDTAAKLLKENNSLKTEFEKKKQEDKTFADNADAQLDWIYRHSPYYEKTHMEYPVYRKVK</sequence>